<keyword evidence="2" id="KW-0859">Xylose metabolism</keyword>
<feature type="domain" description="Carbohydrate kinase FGGY C-terminal" evidence="9">
    <location>
        <begin position="255"/>
        <end position="442"/>
    </location>
</feature>
<dbReference type="RefSeq" id="WP_380708273.1">
    <property type="nucleotide sequence ID" value="NZ_JANZYP010000093.1"/>
</dbReference>
<evidence type="ECO:0000259" key="8">
    <source>
        <dbReference type="Pfam" id="PF00370"/>
    </source>
</evidence>
<feature type="domain" description="Carbohydrate kinase FGGY N-terminal" evidence="8">
    <location>
        <begin position="73"/>
        <end position="244"/>
    </location>
</feature>
<dbReference type="EMBL" id="JBHSFN010000029">
    <property type="protein sequence ID" value="MFC4591087.1"/>
    <property type="molecule type" value="Genomic_DNA"/>
</dbReference>
<dbReference type="InterPro" id="IPR018484">
    <property type="entry name" value="FGGY_N"/>
</dbReference>
<dbReference type="Gene3D" id="3.30.420.40">
    <property type="match status" value="2"/>
</dbReference>
<gene>
    <name evidence="10" type="ORF">ACFO8L_33685</name>
</gene>
<evidence type="ECO:0000256" key="5">
    <source>
        <dbReference type="ARBA" id="ARBA00022777"/>
    </source>
</evidence>
<evidence type="ECO:0000313" key="10">
    <source>
        <dbReference type="EMBL" id="MFC4591087.1"/>
    </source>
</evidence>
<sequence>MTARSPAAPATFAAVDLGASSGRVMTARVHPGGVELSEAHRFANRPVRAGGTLHWDILSLYQGVLDGLRAAGPVDSIGIDSWAVDYGLLDASGRLIGNPVHYRDERTSGVMERVVDQVGAASLYGVSGLQFLPFNTVYQLLADPAALERAETLLMIPDLLTHWLTGSIGAETTNASTTGLYDVRAGDWARPLMDRLGVPSGIFPALRAPGAPAGTLRPDVAAETAAPGGTPVVAVASHDTASAVAAVPAATPEFAYISSGTWSLVGVELPAPVLSEESRLANFTNEGGLDGTTRYLRNVMGLWILSECLRAWDHPALPGLLDAAGRARPFGALVDPDDPAFLPPGDMPGRVAAYCERTGQRPPSGPPEVVRCVLESLALAYRRTVRDAARLSGQAVKVIHIVGGGARNALLCQMTADATGLPVHAGPVEAAALGNALVQARALGLVGDIRELVRRSEPIVAYEPRGDQTAWDTAATRLATTST</sequence>
<dbReference type="CDD" id="cd07771">
    <property type="entry name" value="ASKHA_NBD_FGGY_RhaB-like"/>
    <property type="match status" value="1"/>
</dbReference>
<evidence type="ECO:0000256" key="6">
    <source>
        <dbReference type="ARBA" id="ARBA00022840"/>
    </source>
</evidence>
<evidence type="ECO:0000256" key="7">
    <source>
        <dbReference type="ARBA" id="ARBA00023308"/>
    </source>
</evidence>
<keyword evidence="11" id="KW-1185">Reference proteome</keyword>
<evidence type="ECO:0000259" key="9">
    <source>
        <dbReference type="Pfam" id="PF02782"/>
    </source>
</evidence>
<dbReference type="Pfam" id="PF00370">
    <property type="entry name" value="FGGY_N"/>
    <property type="match status" value="1"/>
</dbReference>
<dbReference type="EC" id="2.7.1.-" evidence="10"/>
<evidence type="ECO:0000256" key="4">
    <source>
        <dbReference type="ARBA" id="ARBA00022741"/>
    </source>
</evidence>
<dbReference type="InterPro" id="IPR013449">
    <property type="entry name" value="Rhamnulokinase"/>
</dbReference>
<comment type="similarity">
    <text evidence="1">Belongs to the FGGY kinase family.</text>
</comment>
<accession>A0ABV9ENN9</accession>
<keyword evidence="4" id="KW-0547">Nucleotide-binding</keyword>
<proteinExistence type="inferred from homology"/>
<reference evidence="11" key="1">
    <citation type="journal article" date="2019" name="Int. J. Syst. Evol. Microbiol.">
        <title>The Global Catalogue of Microorganisms (GCM) 10K type strain sequencing project: providing services to taxonomists for standard genome sequencing and annotation.</title>
        <authorList>
            <consortium name="The Broad Institute Genomics Platform"/>
            <consortium name="The Broad Institute Genome Sequencing Center for Infectious Disease"/>
            <person name="Wu L."/>
            <person name="Ma J."/>
        </authorList>
    </citation>
    <scope>NUCLEOTIDE SEQUENCE [LARGE SCALE GENOMIC DNA]</scope>
    <source>
        <strain evidence="11">CCUG 49560</strain>
    </source>
</reference>
<protein>
    <submittedName>
        <fullName evidence="10">Rhamnulokinase family protein</fullName>
        <ecNumber evidence="10">2.7.1.-</ecNumber>
    </submittedName>
</protein>
<organism evidence="10 11">
    <name type="scientific">Sphaerisporangium corydalis</name>
    <dbReference type="NCBI Taxonomy" id="1441875"/>
    <lineage>
        <taxon>Bacteria</taxon>
        <taxon>Bacillati</taxon>
        <taxon>Actinomycetota</taxon>
        <taxon>Actinomycetes</taxon>
        <taxon>Streptosporangiales</taxon>
        <taxon>Streptosporangiaceae</taxon>
        <taxon>Sphaerisporangium</taxon>
    </lineage>
</organism>
<dbReference type="PANTHER" id="PTHR43095:SF5">
    <property type="entry name" value="XYLULOSE KINASE"/>
    <property type="match status" value="1"/>
</dbReference>
<dbReference type="InterPro" id="IPR018485">
    <property type="entry name" value="FGGY_C"/>
</dbReference>
<keyword evidence="2" id="KW-0119">Carbohydrate metabolism</keyword>
<keyword evidence="7" id="KW-0684">Rhamnose metabolism</keyword>
<keyword evidence="3 10" id="KW-0808">Transferase</keyword>
<name>A0ABV9ENN9_9ACTN</name>
<comment type="caution">
    <text evidence="10">The sequence shown here is derived from an EMBL/GenBank/DDBJ whole genome shotgun (WGS) entry which is preliminary data.</text>
</comment>
<dbReference type="SUPFAM" id="SSF53067">
    <property type="entry name" value="Actin-like ATPase domain"/>
    <property type="match status" value="2"/>
</dbReference>
<evidence type="ECO:0000256" key="1">
    <source>
        <dbReference type="ARBA" id="ARBA00009156"/>
    </source>
</evidence>
<evidence type="ECO:0000256" key="3">
    <source>
        <dbReference type="ARBA" id="ARBA00022679"/>
    </source>
</evidence>
<evidence type="ECO:0000256" key="2">
    <source>
        <dbReference type="ARBA" id="ARBA00022629"/>
    </source>
</evidence>
<keyword evidence="5" id="KW-0418">Kinase</keyword>
<dbReference type="GO" id="GO:0016740">
    <property type="term" value="F:transferase activity"/>
    <property type="evidence" value="ECO:0007669"/>
    <property type="project" value="UniProtKB-KW"/>
</dbReference>
<dbReference type="Proteomes" id="UP001595891">
    <property type="component" value="Unassembled WGS sequence"/>
</dbReference>
<keyword evidence="6" id="KW-0067">ATP-binding</keyword>
<dbReference type="Pfam" id="PF02782">
    <property type="entry name" value="FGGY_C"/>
    <property type="match status" value="1"/>
</dbReference>
<evidence type="ECO:0000313" key="11">
    <source>
        <dbReference type="Proteomes" id="UP001595891"/>
    </source>
</evidence>
<dbReference type="InterPro" id="IPR043129">
    <property type="entry name" value="ATPase_NBD"/>
</dbReference>
<dbReference type="PANTHER" id="PTHR43095">
    <property type="entry name" value="SUGAR KINASE"/>
    <property type="match status" value="1"/>
</dbReference>
<dbReference type="InterPro" id="IPR050406">
    <property type="entry name" value="FGGY_Carb_Kinase"/>
</dbReference>